<accession>A0A3D8JAQ4</accession>
<comment type="similarity">
    <text evidence="5">Belongs to the UbiX/PAD1 family.</text>
</comment>
<dbReference type="NCBIfam" id="NF004685">
    <property type="entry name" value="PRK06029.1"/>
    <property type="match status" value="1"/>
</dbReference>
<evidence type="ECO:0000256" key="4">
    <source>
        <dbReference type="ARBA" id="ARBA00022679"/>
    </source>
</evidence>
<comment type="caution">
    <text evidence="7">The sequence shown here is derived from an EMBL/GenBank/DDBJ whole genome shotgun (WGS) entry which is preliminary data.</text>
</comment>
<feature type="binding site" evidence="5">
    <location>
        <position position="117"/>
    </location>
    <ligand>
        <name>FMN</name>
        <dbReference type="ChEBI" id="CHEBI:58210"/>
    </ligand>
</feature>
<evidence type="ECO:0000256" key="3">
    <source>
        <dbReference type="ARBA" id="ARBA00022643"/>
    </source>
</evidence>
<keyword evidence="1 5" id="KW-0637">Prenyltransferase</keyword>
<organism evidence="7 8">
    <name type="scientific">Helicobacter anseris</name>
    <dbReference type="NCBI Taxonomy" id="375926"/>
    <lineage>
        <taxon>Bacteria</taxon>
        <taxon>Pseudomonadati</taxon>
        <taxon>Campylobacterota</taxon>
        <taxon>Epsilonproteobacteria</taxon>
        <taxon>Campylobacterales</taxon>
        <taxon>Helicobacteraceae</taxon>
        <taxon>Helicobacter</taxon>
    </lineage>
</organism>
<proteinExistence type="inferred from homology"/>
<dbReference type="Proteomes" id="UP000256695">
    <property type="component" value="Unassembled WGS sequence"/>
</dbReference>
<keyword evidence="4 5" id="KW-0808">Transferase</keyword>
<keyword evidence="8" id="KW-1185">Reference proteome</keyword>
<comment type="catalytic activity">
    <reaction evidence="5">
        <text>dimethylallyl phosphate + FMNH2 = prenylated FMNH2 + phosphate</text>
        <dbReference type="Rhea" id="RHEA:37743"/>
        <dbReference type="ChEBI" id="CHEBI:43474"/>
        <dbReference type="ChEBI" id="CHEBI:57618"/>
        <dbReference type="ChEBI" id="CHEBI:87467"/>
        <dbReference type="ChEBI" id="CHEBI:88052"/>
        <dbReference type="EC" id="2.5.1.129"/>
    </reaction>
</comment>
<evidence type="ECO:0000256" key="5">
    <source>
        <dbReference type="HAMAP-Rule" id="MF_01984"/>
    </source>
</evidence>
<dbReference type="HAMAP" id="MF_01984">
    <property type="entry name" value="ubiX_pad"/>
    <property type="match status" value="1"/>
</dbReference>
<keyword evidence="2 5" id="KW-0285">Flavoprotein</keyword>
<dbReference type="EMBL" id="NXLX01000001">
    <property type="protein sequence ID" value="RDU74518.1"/>
    <property type="molecule type" value="Genomic_DNA"/>
</dbReference>
<evidence type="ECO:0000256" key="1">
    <source>
        <dbReference type="ARBA" id="ARBA00022602"/>
    </source>
</evidence>
<dbReference type="SUPFAM" id="SSF52507">
    <property type="entry name" value="Homo-oligomeric flavin-containing Cys decarboxylases, HFCD"/>
    <property type="match status" value="1"/>
</dbReference>
<evidence type="ECO:0000313" key="7">
    <source>
        <dbReference type="EMBL" id="RDU74518.1"/>
    </source>
</evidence>
<dbReference type="InterPro" id="IPR004507">
    <property type="entry name" value="UbiX-like"/>
</dbReference>
<dbReference type="RefSeq" id="WP_115578227.1">
    <property type="nucleotide sequence ID" value="NZ_NXLX01000001.1"/>
</dbReference>
<dbReference type="GO" id="GO:0106141">
    <property type="term" value="F:flavin prenyltransferase activity"/>
    <property type="evidence" value="ECO:0007669"/>
    <property type="project" value="UniProtKB-EC"/>
</dbReference>
<comment type="function">
    <text evidence="5">Flavin prenyltransferase that catalyzes the synthesis of the prenylated FMN cofactor (prenyl-FMN) for 4-hydroxy-3-polyprenylbenzoic acid decarboxylase UbiD. The prenyltransferase is metal-independent and links a dimethylallyl moiety from dimethylallyl monophosphate (DMAP) to the flavin N5 and C6 atoms of FMN.</text>
</comment>
<dbReference type="Gene3D" id="3.40.50.1950">
    <property type="entry name" value="Flavin prenyltransferase-like"/>
    <property type="match status" value="1"/>
</dbReference>
<sequence length="182" mass="20058">MKFVLGISGASSVQLGMRFLENLPMDLQVFLVISRGARKVFEKEKISFELPSHVEVLDSLDMGACIASGSFGVDKMAIIPTSMNKLAKIACGIADDLITRSASVMLKEKKPLLLAPREIPFASIALENMLKLSNNGAIIAPPVLGYYAKVQNLCEMENFIIGRWLDLLDIKHNLYKRWGSDA</sequence>
<dbReference type="EC" id="2.5.1.129" evidence="5"/>
<name>A0A3D8JAQ4_9HELI</name>
<dbReference type="InterPro" id="IPR036551">
    <property type="entry name" value="Flavin_trans-like"/>
</dbReference>
<keyword evidence="3 5" id="KW-0288">FMN</keyword>
<feature type="binding site" evidence="5">
    <location>
        <position position="147"/>
    </location>
    <ligand>
        <name>dimethylallyl phosphate</name>
        <dbReference type="ChEBI" id="CHEBI:88052"/>
    </ligand>
</feature>
<dbReference type="OrthoDB" id="9781577at2"/>
<reference evidence="7 8" key="1">
    <citation type="submission" date="2018-04" db="EMBL/GenBank/DDBJ databases">
        <title>Novel Campyloabacter and Helicobacter Species and Strains.</title>
        <authorList>
            <person name="Mannion A.J."/>
            <person name="Shen Z."/>
            <person name="Fox J.G."/>
        </authorList>
    </citation>
    <scope>NUCLEOTIDE SEQUENCE [LARGE SCALE GENOMIC DNA]</scope>
    <source>
        <strain evidence="7 8">MIT 04-9362</strain>
    </source>
</reference>
<feature type="binding site" evidence="5">
    <location>
        <position position="163"/>
    </location>
    <ligand>
        <name>dimethylallyl phosphate</name>
        <dbReference type="ChEBI" id="CHEBI:88052"/>
    </ligand>
</feature>
<feature type="domain" description="Flavoprotein" evidence="6">
    <location>
        <begin position="1"/>
        <end position="168"/>
    </location>
</feature>
<gene>
    <name evidence="5" type="primary">ubiX</name>
    <name evidence="7" type="ORF">CQA57_00240</name>
</gene>
<evidence type="ECO:0000259" key="6">
    <source>
        <dbReference type="Pfam" id="PF02441"/>
    </source>
</evidence>
<dbReference type="AlphaFoldDB" id="A0A3D8JAQ4"/>
<protein>
    <recommendedName>
        <fullName evidence="5">Flavin prenyltransferase UbiX</fullName>
        <ecNumber evidence="5">2.5.1.129</ecNumber>
    </recommendedName>
</protein>
<feature type="binding site" evidence="5">
    <location>
        <begin position="9"/>
        <end position="11"/>
    </location>
    <ligand>
        <name>FMN</name>
        <dbReference type="ChEBI" id="CHEBI:58210"/>
    </ligand>
</feature>
<feature type="binding site" evidence="5">
    <location>
        <position position="34"/>
    </location>
    <ligand>
        <name>FMN</name>
        <dbReference type="ChEBI" id="CHEBI:58210"/>
    </ligand>
</feature>
<evidence type="ECO:0000313" key="8">
    <source>
        <dbReference type="Proteomes" id="UP000256695"/>
    </source>
</evidence>
<dbReference type="GO" id="GO:0016829">
    <property type="term" value="F:lyase activity"/>
    <property type="evidence" value="ECO:0007669"/>
    <property type="project" value="UniProtKB-KW"/>
</dbReference>
<keyword evidence="7" id="KW-0456">Lyase</keyword>
<dbReference type="InterPro" id="IPR003382">
    <property type="entry name" value="Flavoprotein"/>
</dbReference>
<dbReference type="NCBIfam" id="TIGR00421">
    <property type="entry name" value="ubiX_pad"/>
    <property type="match status" value="1"/>
</dbReference>
<dbReference type="Pfam" id="PF02441">
    <property type="entry name" value="Flavoprotein"/>
    <property type="match status" value="1"/>
</dbReference>
<evidence type="ECO:0000256" key="2">
    <source>
        <dbReference type="ARBA" id="ARBA00022630"/>
    </source>
</evidence>
<comment type="caution">
    <text evidence="5">Lacks conserved residue(s) required for the propagation of feature annotation.</text>
</comment>